<evidence type="ECO:0000256" key="1">
    <source>
        <dbReference type="SAM" id="MobiDB-lite"/>
    </source>
</evidence>
<sequence length="74" mass="7885">MTGTRRGDAVPERLPGVRRGPLPEHALVRAQTAVHTGTQARGYDVSEFEQQAQNIVNNMVHITGGAHNSVIAAA</sequence>
<keyword evidence="3" id="KW-1185">Reference proteome</keyword>
<feature type="region of interest" description="Disordered" evidence="1">
    <location>
        <begin position="1"/>
        <end position="20"/>
    </location>
</feature>
<dbReference type="Proteomes" id="UP001501102">
    <property type="component" value="Unassembled WGS sequence"/>
</dbReference>
<evidence type="ECO:0000313" key="3">
    <source>
        <dbReference type="Proteomes" id="UP001501102"/>
    </source>
</evidence>
<protein>
    <submittedName>
        <fullName evidence="2">Uncharacterized protein</fullName>
    </submittedName>
</protein>
<evidence type="ECO:0000313" key="2">
    <source>
        <dbReference type="EMBL" id="GAA2916502.1"/>
    </source>
</evidence>
<proteinExistence type="predicted"/>
<accession>A0ABN3WHP9</accession>
<feature type="compositionally biased region" description="Basic and acidic residues" evidence="1">
    <location>
        <begin position="1"/>
        <end position="11"/>
    </location>
</feature>
<comment type="caution">
    <text evidence="2">The sequence shown here is derived from an EMBL/GenBank/DDBJ whole genome shotgun (WGS) entry which is preliminary data.</text>
</comment>
<dbReference type="EMBL" id="BAAAXZ010000038">
    <property type="protein sequence ID" value="GAA2916502.1"/>
    <property type="molecule type" value="Genomic_DNA"/>
</dbReference>
<name>A0ABN3WHP9_STRTU</name>
<gene>
    <name evidence="2" type="ORF">GCM10020221_10530</name>
</gene>
<organism evidence="2 3">
    <name type="scientific">Streptomyces thioluteus</name>
    <dbReference type="NCBI Taxonomy" id="66431"/>
    <lineage>
        <taxon>Bacteria</taxon>
        <taxon>Bacillati</taxon>
        <taxon>Actinomycetota</taxon>
        <taxon>Actinomycetes</taxon>
        <taxon>Kitasatosporales</taxon>
        <taxon>Streptomycetaceae</taxon>
        <taxon>Streptomyces</taxon>
    </lineage>
</organism>
<reference evidence="2 3" key="1">
    <citation type="journal article" date="2019" name="Int. J. Syst. Evol. Microbiol.">
        <title>The Global Catalogue of Microorganisms (GCM) 10K type strain sequencing project: providing services to taxonomists for standard genome sequencing and annotation.</title>
        <authorList>
            <consortium name="The Broad Institute Genomics Platform"/>
            <consortium name="The Broad Institute Genome Sequencing Center for Infectious Disease"/>
            <person name="Wu L."/>
            <person name="Ma J."/>
        </authorList>
    </citation>
    <scope>NUCLEOTIDE SEQUENCE [LARGE SCALE GENOMIC DNA]</scope>
    <source>
        <strain evidence="2 3">JCM 4087</strain>
    </source>
</reference>